<accession>A0ABR4DIM7</accession>
<dbReference type="RefSeq" id="XP_070868898.1">
    <property type="nucleotide sequence ID" value="XM_071008619.1"/>
</dbReference>
<proteinExistence type="predicted"/>
<evidence type="ECO:0000259" key="3">
    <source>
        <dbReference type="Pfam" id="PF24808"/>
    </source>
</evidence>
<feature type="region of interest" description="Disordered" evidence="1">
    <location>
        <begin position="126"/>
        <end position="159"/>
    </location>
</feature>
<dbReference type="EMBL" id="JAZGUE010000002">
    <property type="protein sequence ID" value="KAL2270174.1"/>
    <property type="molecule type" value="Genomic_DNA"/>
</dbReference>
<name>A0ABR4DIM7_9PEZI</name>
<dbReference type="InterPro" id="IPR056124">
    <property type="entry name" value="DUF7707"/>
</dbReference>
<feature type="chain" id="PRO_5045754475" description="DUF7707 domain-containing protein" evidence="2">
    <location>
        <begin position="19"/>
        <end position="188"/>
    </location>
</feature>
<protein>
    <recommendedName>
        <fullName evidence="3">DUF7707 domain-containing protein</fullName>
    </recommendedName>
</protein>
<dbReference type="PANTHER" id="PTHR38118">
    <property type="entry name" value="ANCHORED CELL WALL PROTEIN 11-RELATED"/>
    <property type="match status" value="1"/>
</dbReference>
<keyword evidence="5" id="KW-1185">Reference proteome</keyword>
<dbReference type="PANTHER" id="PTHR38118:SF3">
    <property type="entry name" value="ANCHORED CELL WALL PROTEIN 11"/>
    <property type="match status" value="1"/>
</dbReference>
<gene>
    <name evidence="4" type="ORF">VTJ83DRAFT_2358</name>
</gene>
<keyword evidence="2" id="KW-0732">Signal</keyword>
<dbReference type="GeneID" id="98123263"/>
<dbReference type="Proteomes" id="UP001600064">
    <property type="component" value="Unassembled WGS sequence"/>
</dbReference>
<feature type="signal peptide" evidence="2">
    <location>
        <begin position="1"/>
        <end position="18"/>
    </location>
</feature>
<comment type="caution">
    <text evidence="4">The sequence shown here is derived from an EMBL/GenBank/DDBJ whole genome shotgun (WGS) entry which is preliminary data.</text>
</comment>
<feature type="compositionally biased region" description="Low complexity" evidence="1">
    <location>
        <begin position="132"/>
        <end position="159"/>
    </location>
</feature>
<evidence type="ECO:0000313" key="5">
    <source>
        <dbReference type="Proteomes" id="UP001600064"/>
    </source>
</evidence>
<evidence type="ECO:0000256" key="1">
    <source>
        <dbReference type="SAM" id="MobiDB-lite"/>
    </source>
</evidence>
<reference evidence="4 5" key="1">
    <citation type="journal article" date="2024" name="Commun. Biol.">
        <title>Comparative genomic analysis of thermophilic fungi reveals convergent evolutionary adaptations and gene losses.</title>
        <authorList>
            <person name="Steindorff A.S."/>
            <person name="Aguilar-Pontes M.V."/>
            <person name="Robinson A.J."/>
            <person name="Andreopoulos B."/>
            <person name="LaButti K."/>
            <person name="Kuo A."/>
            <person name="Mondo S."/>
            <person name="Riley R."/>
            <person name="Otillar R."/>
            <person name="Haridas S."/>
            <person name="Lipzen A."/>
            <person name="Grimwood J."/>
            <person name="Schmutz J."/>
            <person name="Clum A."/>
            <person name="Reid I.D."/>
            <person name="Moisan M.C."/>
            <person name="Butler G."/>
            <person name="Nguyen T.T.M."/>
            <person name="Dewar K."/>
            <person name="Conant G."/>
            <person name="Drula E."/>
            <person name="Henrissat B."/>
            <person name="Hansel C."/>
            <person name="Singer S."/>
            <person name="Hutchinson M.I."/>
            <person name="de Vries R.P."/>
            <person name="Natvig D.O."/>
            <person name="Powell A.J."/>
            <person name="Tsang A."/>
            <person name="Grigoriev I.V."/>
        </authorList>
    </citation>
    <scope>NUCLEOTIDE SEQUENCE [LARGE SCALE GENOMIC DNA]</scope>
    <source>
        <strain evidence="4 5">ATCC 22073</strain>
    </source>
</reference>
<evidence type="ECO:0000256" key="2">
    <source>
        <dbReference type="SAM" id="SignalP"/>
    </source>
</evidence>
<dbReference type="Pfam" id="PF24808">
    <property type="entry name" value="DUF7707"/>
    <property type="match status" value="1"/>
</dbReference>
<evidence type="ECO:0000313" key="4">
    <source>
        <dbReference type="EMBL" id="KAL2270174.1"/>
    </source>
</evidence>
<sequence length="188" mass="19441">MRHNLVLVALSALTVASAQSHNFTIDPNSVKPSDRTNWCNAQYETCRKLCNNGLKTNDCDDTTLAYDCKCSNGTAPGLEYYFNTIPTFICEQAYADCIAANTASSRAQDKCKSDIKEHCGTLDPDKADLGGSADTTSSSSSAAAPSATAPAQNAPSSSTSTGAAAAPTAFYLGNGVAMVAAGVFAAML</sequence>
<organism evidence="4 5">
    <name type="scientific">Remersonia thermophila</name>
    <dbReference type="NCBI Taxonomy" id="72144"/>
    <lineage>
        <taxon>Eukaryota</taxon>
        <taxon>Fungi</taxon>
        <taxon>Dikarya</taxon>
        <taxon>Ascomycota</taxon>
        <taxon>Pezizomycotina</taxon>
        <taxon>Sordariomycetes</taxon>
        <taxon>Sordariomycetidae</taxon>
        <taxon>Sordariales</taxon>
        <taxon>Sordariales incertae sedis</taxon>
        <taxon>Remersonia</taxon>
    </lineage>
</organism>
<feature type="domain" description="DUF7707" evidence="3">
    <location>
        <begin position="24"/>
        <end position="124"/>
    </location>
</feature>